<dbReference type="Proteomes" id="UP001597229">
    <property type="component" value="Unassembled WGS sequence"/>
</dbReference>
<evidence type="ECO:0000256" key="2">
    <source>
        <dbReference type="SAM" id="MobiDB-lite"/>
    </source>
</evidence>
<name>A0ABW3W3N1_9ACTN</name>
<dbReference type="SMART" id="SM00646">
    <property type="entry name" value="Ami_3"/>
    <property type="match status" value="1"/>
</dbReference>
<keyword evidence="6" id="KW-1185">Reference proteome</keyword>
<organism evidence="5 6">
    <name type="scientific">Nocardioides ginsengisoli</name>
    <dbReference type="NCBI Taxonomy" id="363868"/>
    <lineage>
        <taxon>Bacteria</taxon>
        <taxon>Bacillati</taxon>
        <taxon>Actinomycetota</taxon>
        <taxon>Actinomycetes</taxon>
        <taxon>Propionibacteriales</taxon>
        <taxon>Nocardioidaceae</taxon>
        <taxon>Nocardioides</taxon>
    </lineage>
</organism>
<dbReference type="Pfam" id="PF01520">
    <property type="entry name" value="Amidase_3"/>
    <property type="match status" value="1"/>
</dbReference>
<reference evidence="6" key="1">
    <citation type="journal article" date="2019" name="Int. J. Syst. Evol. Microbiol.">
        <title>The Global Catalogue of Microorganisms (GCM) 10K type strain sequencing project: providing services to taxonomists for standard genome sequencing and annotation.</title>
        <authorList>
            <consortium name="The Broad Institute Genomics Platform"/>
            <consortium name="The Broad Institute Genome Sequencing Center for Infectious Disease"/>
            <person name="Wu L."/>
            <person name="Ma J."/>
        </authorList>
    </citation>
    <scope>NUCLEOTIDE SEQUENCE [LARGE SCALE GENOMIC DNA]</scope>
    <source>
        <strain evidence="6">CCUG 52478</strain>
    </source>
</reference>
<dbReference type="SUPFAM" id="SSF53187">
    <property type="entry name" value="Zn-dependent exopeptidases"/>
    <property type="match status" value="1"/>
</dbReference>
<evidence type="ECO:0000313" key="5">
    <source>
        <dbReference type="EMBL" id="MFD1249789.1"/>
    </source>
</evidence>
<dbReference type="Gene3D" id="3.40.630.40">
    <property type="entry name" value="Zn-dependent exopeptidases"/>
    <property type="match status" value="1"/>
</dbReference>
<comment type="caution">
    <text evidence="5">The sequence shown here is derived from an EMBL/GenBank/DDBJ whole genome shotgun (WGS) entry which is preliminary data.</text>
</comment>
<evidence type="ECO:0000256" key="3">
    <source>
        <dbReference type="SAM" id="SignalP"/>
    </source>
</evidence>
<dbReference type="EMBL" id="JBHTLX010000023">
    <property type="protein sequence ID" value="MFD1249789.1"/>
    <property type="molecule type" value="Genomic_DNA"/>
</dbReference>
<accession>A0ABW3W3N1</accession>
<evidence type="ECO:0000259" key="4">
    <source>
        <dbReference type="SMART" id="SM00646"/>
    </source>
</evidence>
<dbReference type="InterPro" id="IPR050695">
    <property type="entry name" value="N-acetylmuramoyl_amidase_3"/>
</dbReference>
<dbReference type="PANTHER" id="PTHR30404:SF0">
    <property type="entry name" value="N-ACETYLMURAMOYL-L-ALANINE AMIDASE AMIC"/>
    <property type="match status" value="1"/>
</dbReference>
<dbReference type="PANTHER" id="PTHR30404">
    <property type="entry name" value="N-ACETYLMURAMOYL-L-ALANINE AMIDASE"/>
    <property type="match status" value="1"/>
</dbReference>
<evidence type="ECO:0000256" key="1">
    <source>
        <dbReference type="ARBA" id="ARBA00022801"/>
    </source>
</evidence>
<keyword evidence="3" id="KW-0732">Signal</keyword>
<keyword evidence="1" id="KW-0378">Hydrolase</keyword>
<feature type="chain" id="PRO_5046675876" evidence="3">
    <location>
        <begin position="25"/>
        <end position="275"/>
    </location>
</feature>
<evidence type="ECO:0000313" key="6">
    <source>
        <dbReference type="Proteomes" id="UP001597229"/>
    </source>
</evidence>
<dbReference type="RefSeq" id="WP_367917410.1">
    <property type="nucleotide sequence ID" value="NZ_BAABAC010000004.1"/>
</dbReference>
<sequence length="275" mass="28641">MSVRRLASFLAAAALLAGCAGGEASPPVAPTSAAAPATKAAQPAPKPRVERPLRGKVVVIDPGHRLGNARFPAEINRPVDAGGFTKECNTTGTATDDGYPEATFTWEVALEARRLLRRQGARVLLTRPDNSADTWGPCVDVRGRLGNPGQPGPTADVRVSLHGDGVLSSGAHGFHVIRPGDLAGWTDDIERPSRRLADDLRDALVAQGFTPATYVGSDGIDVRTDLGTLNLSDVPAVLAELGNMRAAGDARVMESAAGRLRYARALAAAVAAFLS</sequence>
<feature type="signal peptide" evidence="3">
    <location>
        <begin position="1"/>
        <end position="24"/>
    </location>
</feature>
<dbReference type="CDD" id="cd02696">
    <property type="entry name" value="MurNAc-LAA"/>
    <property type="match status" value="1"/>
</dbReference>
<dbReference type="InterPro" id="IPR002508">
    <property type="entry name" value="MurNAc-LAA_cat"/>
</dbReference>
<dbReference type="PROSITE" id="PS51257">
    <property type="entry name" value="PROKAR_LIPOPROTEIN"/>
    <property type="match status" value="1"/>
</dbReference>
<proteinExistence type="predicted"/>
<protein>
    <submittedName>
        <fullName evidence="5">N-acetylmuramoyl-L-alanine amidase</fullName>
    </submittedName>
</protein>
<feature type="compositionally biased region" description="Low complexity" evidence="2">
    <location>
        <begin position="25"/>
        <end position="43"/>
    </location>
</feature>
<gene>
    <name evidence="5" type="ORF">ACFQ3F_18465</name>
</gene>
<feature type="region of interest" description="Disordered" evidence="2">
    <location>
        <begin position="25"/>
        <end position="53"/>
    </location>
</feature>
<feature type="domain" description="MurNAc-LAA" evidence="4">
    <location>
        <begin position="143"/>
        <end position="271"/>
    </location>
</feature>